<accession>I6ZWW6</accession>
<dbReference type="Gene3D" id="3.30.1330.20">
    <property type="entry name" value="Tubulin/FtsZ, C-terminal domain"/>
    <property type="match status" value="1"/>
</dbReference>
<protein>
    <recommendedName>
        <fullName evidence="4 5">Cell division protein FtsZ</fullName>
    </recommendedName>
</protein>
<dbReference type="NCBIfam" id="TIGR00065">
    <property type="entry name" value="ftsZ"/>
    <property type="match status" value="1"/>
</dbReference>
<feature type="binding site" evidence="4">
    <location>
        <begin position="36"/>
        <end position="40"/>
    </location>
    <ligand>
        <name>GTP</name>
        <dbReference type="ChEBI" id="CHEBI:37565"/>
    </ligand>
</feature>
<evidence type="ECO:0000256" key="3">
    <source>
        <dbReference type="ARBA" id="ARBA00023134"/>
    </source>
</evidence>
<dbReference type="Pfam" id="PF12327">
    <property type="entry name" value="FtsZ_C"/>
    <property type="match status" value="1"/>
</dbReference>
<feature type="binding site" evidence="4">
    <location>
        <position position="158"/>
    </location>
    <ligand>
        <name>GTP</name>
        <dbReference type="ChEBI" id="CHEBI:37565"/>
    </ligand>
</feature>
<keyword evidence="3 4" id="KW-0342">GTP-binding</keyword>
<dbReference type="InterPro" id="IPR020805">
    <property type="entry name" value="Cell_div_FtsZ_CS"/>
</dbReference>
<comment type="subcellular location">
    <subcellularLocation>
        <location evidence="4">Cytoplasm</location>
    </subcellularLocation>
    <text evidence="4">Assembles at midcell at the inner surface of the cytoplasmic membrane.</text>
</comment>
<dbReference type="InterPro" id="IPR003008">
    <property type="entry name" value="Tubulin_FtsZ_GTPase"/>
</dbReference>
<keyword evidence="11" id="KW-1185">Reference proteome</keyword>
<dbReference type="CDD" id="cd02201">
    <property type="entry name" value="FtsZ_type1"/>
    <property type="match status" value="1"/>
</dbReference>
<dbReference type="GO" id="GO:0005525">
    <property type="term" value="F:GTP binding"/>
    <property type="evidence" value="ECO:0007669"/>
    <property type="project" value="UniProtKB-UniRule"/>
</dbReference>
<dbReference type="HAMAP" id="MF_00909">
    <property type="entry name" value="FtsZ"/>
    <property type="match status" value="1"/>
</dbReference>
<gene>
    <name evidence="4" type="primary">ftsZ</name>
    <name evidence="10" type="ordered locus">MROS_0309</name>
</gene>
<dbReference type="InterPro" id="IPR018316">
    <property type="entry name" value="Tubulin/FtsZ_2-layer-sand-dom"/>
</dbReference>
<evidence type="ECO:0000313" key="11">
    <source>
        <dbReference type="Proteomes" id="UP000009011"/>
    </source>
</evidence>
<dbReference type="InterPro" id="IPR000158">
    <property type="entry name" value="Cell_div_FtsZ"/>
</dbReference>
<dbReference type="Proteomes" id="UP000009011">
    <property type="component" value="Chromosome"/>
</dbReference>
<dbReference type="EMBL" id="CP003557">
    <property type="protein sequence ID" value="AFN73553.1"/>
    <property type="molecule type" value="Genomic_DNA"/>
</dbReference>
<dbReference type="PROSITE" id="PS01135">
    <property type="entry name" value="FTSZ_2"/>
    <property type="match status" value="1"/>
</dbReference>
<dbReference type="GO" id="GO:0051258">
    <property type="term" value="P:protein polymerization"/>
    <property type="evidence" value="ECO:0007669"/>
    <property type="project" value="UniProtKB-UniRule"/>
</dbReference>
<keyword evidence="4 6" id="KW-0717">Septation</keyword>
<evidence type="ECO:0000256" key="7">
    <source>
        <dbReference type="SAM" id="MobiDB-lite"/>
    </source>
</evidence>
<dbReference type="STRING" id="1191523.MROS_0309"/>
<feature type="binding site" evidence="4">
    <location>
        <position position="154"/>
    </location>
    <ligand>
        <name>GTP</name>
        <dbReference type="ChEBI" id="CHEBI:37565"/>
    </ligand>
</feature>
<dbReference type="eggNOG" id="COG0206">
    <property type="taxonomic scope" value="Bacteria"/>
</dbReference>
<feature type="binding site" evidence="4">
    <location>
        <begin position="123"/>
        <end position="125"/>
    </location>
    <ligand>
        <name>GTP</name>
        <dbReference type="ChEBI" id="CHEBI:37565"/>
    </ligand>
</feature>
<comment type="similarity">
    <text evidence="1 4 6">Belongs to the FtsZ family.</text>
</comment>
<dbReference type="SMART" id="SM00865">
    <property type="entry name" value="Tubulin_C"/>
    <property type="match status" value="1"/>
</dbReference>
<dbReference type="InterPro" id="IPR037103">
    <property type="entry name" value="Tubulin/FtsZ-like_C"/>
</dbReference>
<dbReference type="GO" id="GO:0000917">
    <property type="term" value="P:division septum assembly"/>
    <property type="evidence" value="ECO:0007669"/>
    <property type="project" value="UniProtKB-KW"/>
</dbReference>
<dbReference type="HOGENOM" id="CLU_024865_0_1_10"/>
<dbReference type="GO" id="GO:0003924">
    <property type="term" value="F:GTPase activity"/>
    <property type="evidence" value="ECO:0007669"/>
    <property type="project" value="UniProtKB-UniRule"/>
</dbReference>
<dbReference type="InterPro" id="IPR024757">
    <property type="entry name" value="FtsZ_C"/>
</dbReference>
<feature type="binding site" evidence="4">
    <location>
        <position position="202"/>
    </location>
    <ligand>
        <name>GTP</name>
        <dbReference type="ChEBI" id="CHEBI:37565"/>
    </ligand>
</feature>
<comment type="function">
    <text evidence="4 6">Essential cell division protein that forms a contractile ring structure (Z ring) at the future cell division site. The regulation of the ring assembly controls the timing and the location of cell division. One of the functions of the FtsZ ring is to recruit other cell division proteins to the septum to produce a new cell wall between the dividing cells. Binds GTP and shows GTPase activity.</text>
</comment>
<feature type="domain" description="Tubulin/FtsZ 2-layer sandwich" evidence="9">
    <location>
        <begin position="222"/>
        <end position="340"/>
    </location>
</feature>
<evidence type="ECO:0000256" key="4">
    <source>
        <dbReference type="HAMAP-Rule" id="MF_00909"/>
    </source>
</evidence>
<proteinExistence type="inferred from homology"/>
<dbReference type="PATRIC" id="fig|1191523.3.peg.316"/>
<dbReference type="GO" id="GO:0032153">
    <property type="term" value="C:cell division site"/>
    <property type="evidence" value="ECO:0007669"/>
    <property type="project" value="UniProtKB-UniRule"/>
</dbReference>
<dbReference type="GO" id="GO:0005737">
    <property type="term" value="C:cytoplasm"/>
    <property type="evidence" value="ECO:0007669"/>
    <property type="project" value="UniProtKB-SubCell"/>
</dbReference>
<dbReference type="Gene3D" id="3.40.50.1440">
    <property type="entry name" value="Tubulin/FtsZ, GTPase domain"/>
    <property type="match status" value="1"/>
</dbReference>
<comment type="subunit">
    <text evidence="4">Homodimer. Polymerizes to form a dynamic ring structure in a strictly GTP-dependent manner. Interacts directly with several other division proteins.</text>
</comment>
<dbReference type="RefSeq" id="WP_014854990.1">
    <property type="nucleotide sequence ID" value="NC_018178.1"/>
</dbReference>
<evidence type="ECO:0000256" key="6">
    <source>
        <dbReference type="RuleBase" id="RU000631"/>
    </source>
</evidence>
<evidence type="ECO:0000256" key="1">
    <source>
        <dbReference type="ARBA" id="ARBA00009690"/>
    </source>
</evidence>
<dbReference type="Pfam" id="PF00091">
    <property type="entry name" value="Tubulin"/>
    <property type="match status" value="1"/>
</dbReference>
<evidence type="ECO:0000313" key="10">
    <source>
        <dbReference type="EMBL" id="AFN73553.1"/>
    </source>
</evidence>
<dbReference type="OrthoDB" id="9813375at2"/>
<dbReference type="PROSITE" id="PS01134">
    <property type="entry name" value="FTSZ_1"/>
    <property type="match status" value="1"/>
</dbReference>
<evidence type="ECO:0000256" key="5">
    <source>
        <dbReference type="NCBIfam" id="TIGR00065"/>
    </source>
</evidence>
<evidence type="ECO:0000259" key="8">
    <source>
        <dbReference type="SMART" id="SM00864"/>
    </source>
</evidence>
<dbReference type="PANTHER" id="PTHR30314">
    <property type="entry name" value="CELL DIVISION PROTEIN FTSZ-RELATED"/>
    <property type="match status" value="1"/>
</dbReference>
<keyword evidence="4 6" id="KW-0132">Cell division</keyword>
<keyword evidence="2 4" id="KW-0547">Nucleotide-binding</keyword>
<sequence>MTDYTDGRKERLKFVTLDREDTQNLSAVLKVVGIGGGGCNAIDSMIHRGLTGVEFVAINTDAQVLQNSSAHHKIQIGTNVTRGLGAGADPNVGKKAAEEDREKITRILDGSDMVFVTAGMGGGTGTGGAPIVASIAKSLGALVVGIVTKPFSWEGKKRMKNAEEGIKELKQYVDSLIVIPNSRILSIIDTATAARAAFDKPNEILYEATRGIADIITMTGIINVDFADVRTVMRDSGHALMGCGIASGENRAVEAAQKAISSPLLEGVSIKGAKNILLNVSGSSNMTMQEVEAGNNIIFEAAGEEANVIFGIVNKEDMNDYISYTVIATGFGDDLDTNGIGSFRKEGKSSGKDKKSVPSFGGFSKEKIILNETNIDEQDLNIPTISRVRGDMKLFPETEMEEIQSGFKTKNKNDYKDNNSNDDEDSSSFLRKIMD</sequence>
<dbReference type="InterPro" id="IPR036525">
    <property type="entry name" value="Tubulin/FtsZ_GTPase_sf"/>
</dbReference>
<evidence type="ECO:0000256" key="2">
    <source>
        <dbReference type="ARBA" id="ARBA00022741"/>
    </source>
</evidence>
<dbReference type="GO" id="GO:0043093">
    <property type="term" value="P:FtsZ-dependent cytokinesis"/>
    <property type="evidence" value="ECO:0007669"/>
    <property type="project" value="UniProtKB-UniRule"/>
</dbReference>
<dbReference type="InterPro" id="IPR008280">
    <property type="entry name" value="Tub_FtsZ_C"/>
</dbReference>
<feature type="region of interest" description="Disordered" evidence="7">
    <location>
        <begin position="395"/>
        <end position="435"/>
    </location>
</feature>
<dbReference type="SUPFAM" id="SSF52490">
    <property type="entry name" value="Tubulin nucleotide-binding domain-like"/>
    <property type="match status" value="1"/>
</dbReference>
<reference evidence="10 11" key="1">
    <citation type="journal article" date="2013" name="PLoS ONE">
        <title>Genomic analysis of Melioribacter roseus, facultatively anaerobic organotrophic bacterium representing a novel deep lineage within Bacteriodetes/Chlorobi group.</title>
        <authorList>
            <person name="Kadnikov V.V."/>
            <person name="Mardanov A.V."/>
            <person name="Podosokorskaya O.A."/>
            <person name="Gavrilov S.N."/>
            <person name="Kublanov I.V."/>
            <person name="Beletsky A.V."/>
            <person name="Bonch-Osmolovskaya E.A."/>
            <person name="Ravin N.V."/>
        </authorList>
    </citation>
    <scope>NUCLEOTIDE SEQUENCE [LARGE SCALE GENOMIC DNA]</scope>
    <source>
        <strain evidence="11">JCM 17771 / P3M-2</strain>
    </source>
</reference>
<dbReference type="InterPro" id="IPR045061">
    <property type="entry name" value="FtsZ/CetZ"/>
</dbReference>
<name>I6ZWW6_MELRP</name>
<dbReference type="AlphaFoldDB" id="I6ZWW6"/>
<organism evidence="10 11">
    <name type="scientific">Melioribacter roseus (strain DSM 23840 / JCM 17771 / VKM B-2668 / P3M-2)</name>
    <dbReference type="NCBI Taxonomy" id="1191523"/>
    <lineage>
        <taxon>Bacteria</taxon>
        <taxon>Pseudomonadati</taxon>
        <taxon>Ignavibacteriota</taxon>
        <taxon>Ignavibacteria</taxon>
        <taxon>Ignavibacteriales</taxon>
        <taxon>Melioribacteraceae</taxon>
        <taxon>Melioribacter</taxon>
    </lineage>
</organism>
<keyword evidence="4 6" id="KW-0131">Cell cycle</keyword>
<feature type="domain" description="Tubulin/FtsZ GTPase" evidence="8">
    <location>
        <begin position="28"/>
        <end position="220"/>
    </location>
</feature>
<dbReference type="PRINTS" id="PR00423">
    <property type="entry name" value="CELLDVISFTSZ"/>
</dbReference>
<evidence type="ECO:0000259" key="9">
    <source>
        <dbReference type="SMART" id="SM00865"/>
    </source>
</evidence>
<keyword evidence="4" id="KW-0963">Cytoplasm</keyword>
<dbReference type="KEGG" id="mro:MROS_0309"/>
<dbReference type="PANTHER" id="PTHR30314:SF3">
    <property type="entry name" value="MITOCHONDRIAL DIVISION PROTEIN FSZA"/>
    <property type="match status" value="1"/>
</dbReference>
<dbReference type="SMART" id="SM00864">
    <property type="entry name" value="Tubulin"/>
    <property type="match status" value="1"/>
</dbReference>
<dbReference type="FunFam" id="3.40.50.1440:FF:000001">
    <property type="entry name" value="Cell division protein FtsZ"/>
    <property type="match status" value="1"/>
</dbReference>
<dbReference type="SUPFAM" id="SSF55307">
    <property type="entry name" value="Tubulin C-terminal domain-like"/>
    <property type="match status" value="1"/>
</dbReference>